<dbReference type="eggNOG" id="ENOG502SNVY">
    <property type="taxonomic scope" value="Eukaryota"/>
</dbReference>
<feature type="compositionally biased region" description="Low complexity" evidence="1">
    <location>
        <begin position="194"/>
        <end position="208"/>
    </location>
</feature>
<dbReference type="EMBL" id="GG692395">
    <property type="protein sequence ID" value="EER35972.1"/>
    <property type="molecule type" value="Genomic_DNA"/>
</dbReference>
<evidence type="ECO:0008006" key="4">
    <source>
        <dbReference type="Google" id="ProtNLM"/>
    </source>
</evidence>
<evidence type="ECO:0000313" key="2">
    <source>
        <dbReference type="EMBL" id="EER35972.1"/>
    </source>
</evidence>
<dbReference type="VEuPathDB" id="FungiDB:CTRG_00711"/>
<feature type="compositionally biased region" description="Polar residues" evidence="1">
    <location>
        <begin position="168"/>
        <end position="188"/>
    </location>
</feature>
<sequence length="576" mass="65561">MDQPYLEHQLDPNVNNNNSNTNPISQDNNQNSYQQPQYSQSQPQVQQSQQNSQQSQYHSPIQPQISQQPGVYVNPTDNRFQQYQQVQPRGSSQQPLHPPPTYIPMPSSNYIPNQPFGQYTLHQQPRQMYDSAYGDPQPNPLSYNNNNNNNNINNGDRNLVAPIPPLHVQQQLVSKQDGSYNTSPTSLKQEPPHQHSISSASSVSSHSHPTAVFNNEDQQMVRSNCTRCKKEFDQPVIIPKANDSSGGQKLLAEPKIFKLCQHCRDLQRQRSRRWQKKTKDKQGVCRRCGSEIPIEERKFVLCPSCRQNLRTRKANRAAQGKCVHCSGPLDTSILVKDENGNIVTEPNANGDAESEEKKNGRGTNNYKVCQRCRENDKIRRTNLEKMGNCNRCAKALDPSDHGRNKVCLSCRTKKKKSTPTMKPTSPIQGPYGSNPMQHPHSQLHQGLPPHHMIQPMNQPTDQINMLINNQQHSTTGLDQQYTQQQQYGSVPLHQPHYGQQYVPLSSQYPNQAPLHGFPQQQQQQQQQMNQYQGLQQYSQSQLLPPPPSHQQQKQPPTSQLQNNNHQDFQSNFSGVN</sequence>
<feature type="compositionally biased region" description="Low complexity" evidence="1">
    <location>
        <begin position="144"/>
        <end position="154"/>
    </location>
</feature>
<feature type="compositionally biased region" description="Low complexity" evidence="1">
    <location>
        <begin position="518"/>
        <end position="542"/>
    </location>
</feature>
<feature type="region of interest" description="Disordered" evidence="1">
    <location>
        <begin position="129"/>
        <end position="216"/>
    </location>
</feature>
<proteinExistence type="predicted"/>
<dbReference type="STRING" id="294747.C5M3S2"/>
<dbReference type="OrthoDB" id="3998161at2759"/>
<name>C5M3S2_CANTT</name>
<feature type="compositionally biased region" description="Low complexity" evidence="1">
    <location>
        <begin position="549"/>
        <end position="561"/>
    </location>
</feature>
<dbReference type="RefSeq" id="XP_002545930.1">
    <property type="nucleotide sequence ID" value="XM_002545884.1"/>
</dbReference>
<dbReference type="GeneID" id="8296184"/>
<feature type="compositionally biased region" description="Polar residues" evidence="1">
    <location>
        <begin position="75"/>
        <end position="95"/>
    </location>
</feature>
<feature type="region of interest" description="Disordered" evidence="1">
    <location>
        <begin position="415"/>
        <end position="445"/>
    </location>
</feature>
<feature type="region of interest" description="Disordered" evidence="1">
    <location>
        <begin position="1"/>
        <end position="117"/>
    </location>
</feature>
<feature type="compositionally biased region" description="Polar residues" evidence="1">
    <location>
        <begin position="562"/>
        <end position="576"/>
    </location>
</feature>
<protein>
    <recommendedName>
        <fullName evidence="4">White-opaque regulator 3</fullName>
    </recommendedName>
</protein>
<dbReference type="Proteomes" id="UP000002037">
    <property type="component" value="Unassembled WGS sequence"/>
</dbReference>
<evidence type="ECO:0000313" key="3">
    <source>
        <dbReference type="Proteomes" id="UP000002037"/>
    </source>
</evidence>
<accession>C5M3S2</accession>
<keyword evidence="3" id="KW-1185">Reference proteome</keyword>
<feature type="compositionally biased region" description="Low complexity" evidence="1">
    <location>
        <begin position="13"/>
        <end position="69"/>
    </location>
</feature>
<reference evidence="2 3" key="1">
    <citation type="journal article" date="2009" name="Nature">
        <title>Evolution of pathogenicity and sexual reproduction in eight Candida genomes.</title>
        <authorList>
            <person name="Butler G."/>
            <person name="Rasmussen M.D."/>
            <person name="Lin M.F."/>
            <person name="Santos M.A."/>
            <person name="Sakthikumar S."/>
            <person name="Munro C.A."/>
            <person name="Rheinbay E."/>
            <person name="Grabherr M."/>
            <person name="Forche A."/>
            <person name="Reedy J.L."/>
            <person name="Agrafioti I."/>
            <person name="Arnaud M.B."/>
            <person name="Bates S."/>
            <person name="Brown A.J."/>
            <person name="Brunke S."/>
            <person name="Costanzo M.C."/>
            <person name="Fitzpatrick D.A."/>
            <person name="de Groot P.W."/>
            <person name="Harris D."/>
            <person name="Hoyer L.L."/>
            <person name="Hube B."/>
            <person name="Klis F.M."/>
            <person name="Kodira C."/>
            <person name="Lennard N."/>
            <person name="Logue M.E."/>
            <person name="Martin R."/>
            <person name="Neiman A.M."/>
            <person name="Nikolaou E."/>
            <person name="Quail M.A."/>
            <person name="Quinn J."/>
            <person name="Santos M.C."/>
            <person name="Schmitzberger F.F."/>
            <person name="Sherlock G."/>
            <person name="Shah P."/>
            <person name="Silverstein K.A."/>
            <person name="Skrzypek M.S."/>
            <person name="Soll D."/>
            <person name="Staggs R."/>
            <person name="Stansfield I."/>
            <person name="Stumpf M.P."/>
            <person name="Sudbery P.E."/>
            <person name="Srikantha T."/>
            <person name="Zeng Q."/>
            <person name="Berman J."/>
            <person name="Berriman M."/>
            <person name="Heitman J."/>
            <person name="Gow N.A."/>
            <person name="Lorenz M.C."/>
            <person name="Birren B.W."/>
            <person name="Kellis M."/>
            <person name="Cuomo C.A."/>
        </authorList>
    </citation>
    <scope>NUCLEOTIDE SEQUENCE [LARGE SCALE GENOMIC DNA]</scope>
    <source>
        <strain evidence="3">ATCC MYA-3404 / T1</strain>
    </source>
</reference>
<gene>
    <name evidence="2" type="ORF">CTRG_00711</name>
</gene>
<feature type="compositionally biased region" description="Polar residues" evidence="1">
    <location>
        <begin position="434"/>
        <end position="444"/>
    </location>
</feature>
<organism evidence="2 3">
    <name type="scientific">Candida tropicalis (strain ATCC MYA-3404 / T1)</name>
    <name type="common">Yeast</name>
    <dbReference type="NCBI Taxonomy" id="294747"/>
    <lineage>
        <taxon>Eukaryota</taxon>
        <taxon>Fungi</taxon>
        <taxon>Dikarya</taxon>
        <taxon>Ascomycota</taxon>
        <taxon>Saccharomycotina</taxon>
        <taxon>Pichiomycetes</taxon>
        <taxon>Debaryomycetaceae</taxon>
        <taxon>Candida/Lodderomyces clade</taxon>
        <taxon>Candida</taxon>
    </lineage>
</organism>
<feature type="compositionally biased region" description="Polar residues" evidence="1">
    <location>
        <begin position="106"/>
        <end position="117"/>
    </location>
</feature>
<dbReference type="HOGENOM" id="CLU_428921_0_0_1"/>
<evidence type="ECO:0000256" key="1">
    <source>
        <dbReference type="SAM" id="MobiDB-lite"/>
    </source>
</evidence>
<dbReference type="AlphaFoldDB" id="C5M3S2"/>
<feature type="region of interest" description="Disordered" evidence="1">
    <location>
        <begin position="341"/>
        <end position="361"/>
    </location>
</feature>
<feature type="region of interest" description="Disordered" evidence="1">
    <location>
        <begin position="503"/>
        <end position="576"/>
    </location>
</feature>
<dbReference type="KEGG" id="ctp:CTRG_00711"/>